<dbReference type="Proteomes" id="UP000618795">
    <property type="component" value="Unassembled WGS sequence"/>
</dbReference>
<accession>A0A918IJY9</accession>
<protein>
    <submittedName>
        <fullName evidence="2">Uncharacterized protein</fullName>
    </submittedName>
</protein>
<dbReference type="EMBL" id="BMTD01000036">
    <property type="protein sequence ID" value="GGV29467.1"/>
    <property type="molecule type" value="Genomic_DNA"/>
</dbReference>
<comment type="caution">
    <text evidence="2">The sequence shown here is derived from an EMBL/GenBank/DDBJ whole genome shotgun (WGS) entry which is preliminary data.</text>
</comment>
<keyword evidence="3" id="KW-1185">Reference proteome</keyword>
<feature type="region of interest" description="Disordered" evidence="1">
    <location>
        <begin position="22"/>
        <end position="54"/>
    </location>
</feature>
<name>A0A918IJY9_9ACTN</name>
<feature type="region of interest" description="Disordered" evidence="1">
    <location>
        <begin position="72"/>
        <end position="97"/>
    </location>
</feature>
<gene>
    <name evidence="2" type="ORF">GCM10010260_82480</name>
</gene>
<evidence type="ECO:0000313" key="3">
    <source>
        <dbReference type="Proteomes" id="UP000618795"/>
    </source>
</evidence>
<reference evidence="2" key="2">
    <citation type="submission" date="2020-09" db="EMBL/GenBank/DDBJ databases">
        <authorList>
            <person name="Sun Q."/>
            <person name="Ohkuma M."/>
        </authorList>
    </citation>
    <scope>NUCLEOTIDE SEQUENCE</scope>
    <source>
        <strain evidence="2">JCM 4369</strain>
    </source>
</reference>
<sequence>MDTPIAPVLARRHRRLVLGRDDFRTASASGTDPCRSAESHAQRQPHTEAQGLPRLSRVEELIRIAFARRNSRRRTGDCNTAAGNGADPVNSDSAAPATGTDLVVLSPVSSRMSARIRDLSLPVPISPCS</sequence>
<proteinExistence type="predicted"/>
<evidence type="ECO:0000256" key="1">
    <source>
        <dbReference type="SAM" id="MobiDB-lite"/>
    </source>
</evidence>
<dbReference type="AlphaFoldDB" id="A0A918IJY9"/>
<reference evidence="2" key="1">
    <citation type="journal article" date="2014" name="Int. J. Syst. Evol. Microbiol.">
        <title>Complete genome sequence of Corynebacterium casei LMG S-19264T (=DSM 44701T), isolated from a smear-ripened cheese.</title>
        <authorList>
            <consortium name="US DOE Joint Genome Institute (JGI-PGF)"/>
            <person name="Walter F."/>
            <person name="Albersmeier A."/>
            <person name="Kalinowski J."/>
            <person name="Ruckert C."/>
        </authorList>
    </citation>
    <scope>NUCLEOTIDE SEQUENCE</scope>
    <source>
        <strain evidence="2">JCM 4369</strain>
    </source>
</reference>
<organism evidence="2 3">
    <name type="scientific">Streptomyces filipinensis</name>
    <dbReference type="NCBI Taxonomy" id="66887"/>
    <lineage>
        <taxon>Bacteria</taxon>
        <taxon>Bacillati</taxon>
        <taxon>Actinomycetota</taxon>
        <taxon>Actinomycetes</taxon>
        <taxon>Kitasatosporales</taxon>
        <taxon>Streptomycetaceae</taxon>
        <taxon>Streptomyces</taxon>
    </lineage>
</organism>
<evidence type="ECO:0000313" key="2">
    <source>
        <dbReference type="EMBL" id="GGV29467.1"/>
    </source>
</evidence>